<accession>A0A1C2E0V0</accession>
<dbReference type="Pfam" id="PF14410">
    <property type="entry name" value="GH-E"/>
    <property type="match status" value="1"/>
</dbReference>
<dbReference type="InterPro" id="IPR026835">
    <property type="entry name" value="YqcG_C"/>
</dbReference>
<keyword evidence="2" id="KW-1133">Transmembrane helix</keyword>
<dbReference type="Pfam" id="PF25799">
    <property type="entry name" value="prePAAR_I"/>
    <property type="match status" value="1"/>
</dbReference>
<feature type="transmembrane region" description="Helical" evidence="2">
    <location>
        <begin position="50"/>
        <end position="72"/>
    </location>
</feature>
<dbReference type="EMBL" id="MDEN01000062">
    <property type="protein sequence ID" value="OCX20526.1"/>
    <property type="molecule type" value="Genomic_DNA"/>
</dbReference>
<evidence type="ECO:0000256" key="2">
    <source>
        <dbReference type="SAM" id="Phobius"/>
    </source>
</evidence>
<comment type="caution">
    <text evidence="5">The sequence shown here is derived from an EMBL/GenBank/DDBJ whole genome shotgun (WGS) entry which is preliminary data.</text>
</comment>
<name>A0A1C2E0V0_9PSED</name>
<feature type="transmembrane region" description="Helical" evidence="2">
    <location>
        <begin position="20"/>
        <end position="43"/>
    </location>
</feature>
<reference evidence="5 6" key="1">
    <citation type="submission" date="2016-08" db="EMBL/GenBank/DDBJ databases">
        <title>Whole genome sequence of Pseudomonas graminis strain UASWS1507, a potential biological control agent for agriculture.</title>
        <authorList>
            <person name="Crovadore J."/>
            <person name="Calmin G."/>
            <person name="Chablais R."/>
            <person name="Cochard B."/>
            <person name="Lefort F."/>
        </authorList>
    </citation>
    <scope>NUCLEOTIDE SEQUENCE [LARGE SCALE GENOMIC DNA]</scope>
    <source>
        <strain evidence="5 6">UASWS1507</strain>
    </source>
</reference>
<dbReference type="Proteomes" id="UP000095143">
    <property type="component" value="Unassembled WGS sequence"/>
</dbReference>
<keyword evidence="2" id="KW-0812">Transmembrane</keyword>
<evidence type="ECO:0000313" key="5">
    <source>
        <dbReference type="EMBL" id="OCX20526.1"/>
    </source>
</evidence>
<dbReference type="Gene3D" id="2.60.200.60">
    <property type="match status" value="1"/>
</dbReference>
<evidence type="ECO:0000259" key="3">
    <source>
        <dbReference type="Pfam" id="PF14410"/>
    </source>
</evidence>
<dbReference type="CDD" id="cd14742">
    <property type="entry name" value="PAAR_RHS"/>
    <property type="match status" value="1"/>
</dbReference>
<evidence type="ECO:0000313" key="6">
    <source>
        <dbReference type="Proteomes" id="UP000095143"/>
    </source>
</evidence>
<protein>
    <submittedName>
        <fullName evidence="5">Type IV secretion protein Rhs</fullName>
    </submittedName>
</protein>
<dbReference type="InterPro" id="IPR008727">
    <property type="entry name" value="PAAR_motif"/>
</dbReference>
<dbReference type="InterPro" id="IPR057925">
    <property type="entry name" value="prePAAR_DddA"/>
</dbReference>
<dbReference type="AlphaFoldDB" id="A0A1C2E0V0"/>
<keyword evidence="2" id="KW-0472">Membrane</keyword>
<gene>
    <name evidence="5" type="ORF">BBI10_13335</name>
</gene>
<proteinExistence type="predicted"/>
<dbReference type="Pfam" id="PF05488">
    <property type="entry name" value="PAAR_motif"/>
    <property type="match status" value="1"/>
</dbReference>
<sequence length="378" mass="39345">MSAAARVGDPIEHTSALEGLLLGMALGAAVVVGALAAGVTIAASGGLATVAVIGAVVSLSGGVGELIGSLSWCTNKAGQIFKGSGNVFTNGKPAARAHVDTAACEKHGSAPQVIAQGSRTVHINGQPAARVGDRTVCDGKISAGSGNVNIGGPTAQTDDINPEVALWVHVLVAGIGFGSATVLRSFAFAVGGLIGGLSGGIGGSILGGRLFGEDSNEQKFMAFAGAWLGGGLGAKGGEWVGARYEVQTQGLGSNLANVKVVKKTELDKPSAESETKYNRGKFRKNVRETVWKNAEEASPDGIVRDPLLEKPMRFEDPWDMGHKPGYEHWKHARSAADRGISRKQFLDEFNDVEHYRPEIPSSNRGHKGELETDDYFGY</sequence>
<dbReference type="RefSeq" id="WP_065988973.1">
    <property type="nucleotide sequence ID" value="NZ_MDEN01000062.1"/>
</dbReference>
<evidence type="ECO:0000256" key="1">
    <source>
        <dbReference type="SAM" id="MobiDB-lite"/>
    </source>
</evidence>
<evidence type="ECO:0000259" key="4">
    <source>
        <dbReference type="Pfam" id="PF25799"/>
    </source>
</evidence>
<feature type="region of interest" description="Disordered" evidence="1">
    <location>
        <begin position="356"/>
        <end position="378"/>
    </location>
</feature>
<dbReference type="OrthoDB" id="6004892at2"/>
<feature type="domain" description="Toxin YqcG C-terminal" evidence="3">
    <location>
        <begin position="300"/>
        <end position="369"/>
    </location>
</feature>
<feature type="domain" description="Double-stranded DNA deaminase toxin A prePAAR motif" evidence="4">
    <location>
        <begin position="3"/>
        <end position="61"/>
    </location>
</feature>
<organism evidence="5 6">
    <name type="scientific">Pseudomonas graminis</name>
    <dbReference type="NCBI Taxonomy" id="158627"/>
    <lineage>
        <taxon>Bacteria</taxon>
        <taxon>Pseudomonadati</taxon>
        <taxon>Pseudomonadota</taxon>
        <taxon>Gammaproteobacteria</taxon>
        <taxon>Pseudomonadales</taxon>
        <taxon>Pseudomonadaceae</taxon>
        <taxon>Pseudomonas</taxon>
    </lineage>
</organism>